<comment type="caution">
    <text evidence="1">The sequence shown here is derived from an EMBL/GenBank/DDBJ whole genome shotgun (WGS) entry which is preliminary data.</text>
</comment>
<accession>A0ABV0VB92</accession>
<sequence>MYTDASPLLSFSQSVSFYTASSIVGRGEAGAYLKESMGGRQATPWTGRPIVSSKPILGLSGNVQLDSNLGSGWATQAYVQSCSEEPPLMYWLYASESESESESE</sequence>
<dbReference type="EMBL" id="JAHRIQ010099388">
    <property type="protein sequence ID" value="MEQ2253731.1"/>
    <property type="molecule type" value="Genomic_DNA"/>
</dbReference>
<keyword evidence="2" id="KW-1185">Reference proteome</keyword>
<reference evidence="1 2" key="1">
    <citation type="submission" date="2021-06" db="EMBL/GenBank/DDBJ databases">
        <authorList>
            <person name="Palmer J.M."/>
        </authorList>
    </citation>
    <scope>NUCLEOTIDE SEQUENCE [LARGE SCALE GENOMIC DNA]</scope>
    <source>
        <strain evidence="2">if_2019</strain>
        <tissue evidence="1">Muscle</tissue>
    </source>
</reference>
<proteinExistence type="predicted"/>
<protein>
    <submittedName>
        <fullName evidence="1">Uncharacterized protein</fullName>
    </submittedName>
</protein>
<name>A0ABV0VB92_9TELE</name>
<gene>
    <name evidence="1" type="ORF">ILYODFUR_035365</name>
</gene>
<dbReference type="Proteomes" id="UP001482620">
    <property type="component" value="Unassembled WGS sequence"/>
</dbReference>
<evidence type="ECO:0000313" key="1">
    <source>
        <dbReference type="EMBL" id="MEQ2253731.1"/>
    </source>
</evidence>
<organism evidence="1 2">
    <name type="scientific">Ilyodon furcidens</name>
    <name type="common">goldbreast splitfin</name>
    <dbReference type="NCBI Taxonomy" id="33524"/>
    <lineage>
        <taxon>Eukaryota</taxon>
        <taxon>Metazoa</taxon>
        <taxon>Chordata</taxon>
        <taxon>Craniata</taxon>
        <taxon>Vertebrata</taxon>
        <taxon>Euteleostomi</taxon>
        <taxon>Actinopterygii</taxon>
        <taxon>Neopterygii</taxon>
        <taxon>Teleostei</taxon>
        <taxon>Neoteleostei</taxon>
        <taxon>Acanthomorphata</taxon>
        <taxon>Ovalentaria</taxon>
        <taxon>Atherinomorphae</taxon>
        <taxon>Cyprinodontiformes</taxon>
        <taxon>Goodeidae</taxon>
        <taxon>Ilyodon</taxon>
    </lineage>
</organism>
<evidence type="ECO:0000313" key="2">
    <source>
        <dbReference type="Proteomes" id="UP001482620"/>
    </source>
</evidence>